<evidence type="ECO:0000313" key="3">
    <source>
        <dbReference type="Proteomes" id="UP000813385"/>
    </source>
</evidence>
<evidence type="ECO:0000313" key="2">
    <source>
        <dbReference type="EMBL" id="KAH7353407.1"/>
    </source>
</evidence>
<protein>
    <submittedName>
        <fullName evidence="2">Uncharacterized protein</fullName>
    </submittedName>
</protein>
<organism evidence="2 3">
    <name type="scientific">Plectosphaerella cucumerina</name>
    <dbReference type="NCBI Taxonomy" id="40658"/>
    <lineage>
        <taxon>Eukaryota</taxon>
        <taxon>Fungi</taxon>
        <taxon>Dikarya</taxon>
        <taxon>Ascomycota</taxon>
        <taxon>Pezizomycotina</taxon>
        <taxon>Sordariomycetes</taxon>
        <taxon>Hypocreomycetidae</taxon>
        <taxon>Glomerellales</taxon>
        <taxon>Plectosphaerellaceae</taxon>
        <taxon>Plectosphaerella</taxon>
    </lineage>
</organism>
<keyword evidence="1" id="KW-0472">Membrane</keyword>
<keyword evidence="1" id="KW-1133">Transmembrane helix</keyword>
<feature type="transmembrane region" description="Helical" evidence="1">
    <location>
        <begin position="31"/>
        <end position="51"/>
    </location>
</feature>
<reference evidence="2" key="1">
    <citation type="journal article" date="2021" name="Nat. Commun.">
        <title>Genetic determinants of endophytism in the Arabidopsis root mycobiome.</title>
        <authorList>
            <person name="Mesny F."/>
            <person name="Miyauchi S."/>
            <person name="Thiergart T."/>
            <person name="Pickel B."/>
            <person name="Atanasova L."/>
            <person name="Karlsson M."/>
            <person name="Huettel B."/>
            <person name="Barry K.W."/>
            <person name="Haridas S."/>
            <person name="Chen C."/>
            <person name="Bauer D."/>
            <person name="Andreopoulos W."/>
            <person name="Pangilinan J."/>
            <person name="LaButti K."/>
            <person name="Riley R."/>
            <person name="Lipzen A."/>
            <person name="Clum A."/>
            <person name="Drula E."/>
            <person name="Henrissat B."/>
            <person name="Kohler A."/>
            <person name="Grigoriev I.V."/>
            <person name="Martin F.M."/>
            <person name="Hacquard S."/>
        </authorList>
    </citation>
    <scope>NUCLEOTIDE SEQUENCE</scope>
    <source>
        <strain evidence="2">MPI-CAGE-AT-0016</strain>
    </source>
</reference>
<proteinExistence type="predicted"/>
<feature type="transmembrane region" description="Helical" evidence="1">
    <location>
        <begin position="83"/>
        <end position="103"/>
    </location>
</feature>
<dbReference type="EMBL" id="JAGPXD010000005">
    <property type="protein sequence ID" value="KAH7353407.1"/>
    <property type="molecule type" value="Genomic_DNA"/>
</dbReference>
<comment type="caution">
    <text evidence="2">The sequence shown here is derived from an EMBL/GenBank/DDBJ whole genome shotgun (WGS) entry which is preliminary data.</text>
</comment>
<gene>
    <name evidence="2" type="ORF">B0T11DRAFT_300557</name>
</gene>
<dbReference type="OrthoDB" id="10525533at2759"/>
<feature type="transmembrane region" description="Helical" evidence="1">
    <location>
        <begin position="58"/>
        <end position="77"/>
    </location>
</feature>
<evidence type="ECO:0000256" key="1">
    <source>
        <dbReference type="SAM" id="Phobius"/>
    </source>
</evidence>
<accession>A0A8K0WZW7</accession>
<keyword evidence="1" id="KW-0812">Transmembrane</keyword>
<dbReference type="AlphaFoldDB" id="A0A8K0WZW7"/>
<sequence>MYPNFRKSPATSRSYLSLPNFNNTMFRTPSFSFVSLLTWSLIAMQVFFIGLDLIGGGPVPLATIAALNAAAIVVFVLGFCFDIFIFLLPVIVSTLVTAWFLWYRIAEMVQLLKKAGASSAGWI</sequence>
<name>A0A8K0WZW7_9PEZI</name>
<keyword evidence="3" id="KW-1185">Reference proteome</keyword>
<dbReference type="Proteomes" id="UP000813385">
    <property type="component" value="Unassembled WGS sequence"/>
</dbReference>